<gene>
    <name evidence="1" type="ORF">HPP92_005830</name>
</gene>
<dbReference type="AlphaFoldDB" id="A0A835RUD6"/>
<protein>
    <submittedName>
        <fullName evidence="1">Uncharacterized protein</fullName>
    </submittedName>
</protein>
<proteinExistence type="predicted"/>
<evidence type="ECO:0000313" key="2">
    <source>
        <dbReference type="Proteomes" id="UP000639772"/>
    </source>
</evidence>
<sequence>MRELLEADVLFGQAEIAPVASGDVFSQAQIRLYRTDRFPQARWASIPLLRGMILRLRGGMVTALCQPLPGGQQGPPFCQPLASSSRWFCNFLPDRNRPRTRTPACLCLPFLDDGTAA</sequence>
<comment type="caution">
    <text evidence="1">The sequence shown here is derived from an EMBL/GenBank/DDBJ whole genome shotgun (WGS) entry which is preliminary data.</text>
</comment>
<dbReference type="EMBL" id="JADCNM010000002">
    <property type="protein sequence ID" value="KAG0494836.1"/>
    <property type="molecule type" value="Genomic_DNA"/>
</dbReference>
<accession>A0A835RUD6</accession>
<evidence type="ECO:0000313" key="1">
    <source>
        <dbReference type="EMBL" id="KAG0494836.1"/>
    </source>
</evidence>
<organism evidence="1 2">
    <name type="scientific">Vanilla planifolia</name>
    <name type="common">Vanilla</name>
    <dbReference type="NCBI Taxonomy" id="51239"/>
    <lineage>
        <taxon>Eukaryota</taxon>
        <taxon>Viridiplantae</taxon>
        <taxon>Streptophyta</taxon>
        <taxon>Embryophyta</taxon>
        <taxon>Tracheophyta</taxon>
        <taxon>Spermatophyta</taxon>
        <taxon>Magnoliopsida</taxon>
        <taxon>Liliopsida</taxon>
        <taxon>Asparagales</taxon>
        <taxon>Orchidaceae</taxon>
        <taxon>Vanilloideae</taxon>
        <taxon>Vanilleae</taxon>
        <taxon>Vanilla</taxon>
    </lineage>
</organism>
<reference evidence="1 2" key="1">
    <citation type="journal article" date="2020" name="Nat. Food">
        <title>A phased Vanilla planifolia genome enables genetic improvement of flavour and production.</title>
        <authorList>
            <person name="Hasing T."/>
            <person name="Tang H."/>
            <person name="Brym M."/>
            <person name="Khazi F."/>
            <person name="Huang T."/>
            <person name="Chambers A.H."/>
        </authorList>
    </citation>
    <scope>NUCLEOTIDE SEQUENCE [LARGE SCALE GENOMIC DNA]</scope>
    <source>
        <tissue evidence="1">Leaf</tissue>
    </source>
</reference>
<dbReference type="Proteomes" id="UP000639772">
    <property type="component" value="Unassembled WGS sequence"/>
</dbReference>
<name>A0A835RUD6_VANPL</name>